<organism evidence="15 16">
    <name type="scientific">Cylicocyclus nassatus</name>
    <name type="common">Nematode worm</name>
    <dbReference type="NCBI Taxonomy" id="53992"/>
    <lineage>
        <taxon>Eukaryota</taxon>
        <taxon>Metazoa</taxon>
        <taxon>Ecdysozoa</taxon>
        <taxon>Nematoda</taxon>
        <taxon>Chromadorea</taxon>
        <taxon>Rhabditida</taxon>
        <taxon>Rhabditina</taxon>
        <taxon>Rhabditomorpha</taxon>
        <taxon>Strongyloidea</taxon>
        <taxon>Strongylidae</taxon>
        <taxon>Cylicocyclus</taxon>
    </lineage>
</organism>
<dbReference type="GO" id="GO:0008168">
    <property type="term" value="F:methyltransferase activity"/>
    <property type="evidence" value="ECO:0007669"/>
    <property type="project" value="UniProtKB-KW"/>
</dbReference>
<dbReference type="GO" id="GO:0042149">
    <property type="term" value="P:cellular response to glucose starvation"/>
    <property type="evidence" value="ECO:0007669"/>
    <property type="project" value="TreeGrafter"/>
</dbReference>
<dbReference type="AlphaFoldDB" id="A0AA36H2U0"/>
<dbReference type="InterPro" id="IPR042036">
    <property type="entry name" value="RRP8_N"/>
</dbReference>
<dbReference type="EMBL" id="CATQJL010000305">
    <property type="protein sequence ID" value="CAJ0602697.1"/>
    <property type="molecule type" value="Genomic_DNA"/>
</dbReference>
<evidence type="ECO:0000256" key="9">
    <source>
        <dbReference type="ARBA" id="ARBA00022853"/>
    </source>
</evidence>
<evidence type="ECO:0000256" key="12">
    <source>
        <dbReference type="ARBA" id="ARBA00023242"/>
    </source>
</evidence>
<evidence type="ECO:0000256" key="13">
    <source>
        <dbReference type="RuleBase" id="RU365074"/>
    </source>
</evidence>
<dbReference type="PANTHER" id="PTHR12787">
    <property type="entry name" value="RIBOSOMAL RNA-PROCESSING PROTEIN 8"/>
    <property type="match status" value="1"/>
</dbReference>
<accession>A0AA36H2U0</accession>
<evidence type="ECO:0000256" key="2">
    <source>
        <dbReference type="ARBA" id="ARBA00006301"/>
    </source>
</evidence>
<dbReference type="FunFam" id="3.40.50.150:FF:000068">
    <property type="entry name" value="Ribosomal RNA-processing protein 8"/>
    <property type="match status" value="1"/>
</dbReference>
<evidence type="ECO:0000256" key="11">
    <source>
        <dbReference type="ARBA" id="ARBA00023163"/>
    </source>
</evidence>
<dbReference type="Gene3D" id="3.40.50.150">
    <property type="entry name" value="Vaccinia Virus protein VP39"/>
    <property type="match status" value="1"/>
</dbReference>
<keyword evidence="4" id="KW-0678">Repressor</keyword>
<proteinExistence type="inferred from homology"/>
<evidence type="ECO:0000256" key="8">
    <source>
        <dbReference type="ARBA" id="ARBA00022691"/>
    </source>
</evidence>
<gene>
    <name evidence="15" type="ORF">CYNAS_LOCUS14680</name>
</gene>
<feature type="compositionally biased region" description="Basic residues" evidence="14">
    <location>
        <begin position="58"/>
        <end position="68"/>
    </location>
</feature>
<comment type="caution">
    <text evidence="15">The sequence shown here is derived from an EMBL/GenBank/DDBJ whole genome shotgun (WGS) entry which is preliminary data.</text>
</comment>
<dbReference type="PANTHER" id="PTHR12787:SF0">
    <property type="entry name" value="RIBOSOMAL RNA-PROCESSING PROTEIN 8"/>
    <property type="match status" value="1"/>
</dbReference>
<evidence type="ECO:0000256" key="4">
    <source>
        <dbReference type="ARBA" id="ARBA00022491"/>
    </source>
</evidence>
<dbReference type="GO" id="GO:0005677">
    <property type="term" value="C:chromatin silencing complex"/>
    <property type="evidence" value="ECO:0007669"/>
    <property type="project" value="TreeGrafter"/>
</dbReference>
<feature type="region of interest" description="Disordered" evidence="14">
    <location>
        <begin position="1"/>
        <end position="42"/>
    </location>
</feature>
<dbReference type="EC" id="2.1.1.-" evidence="13"/>
<keyword evidence="9" id="KW-0156">Chromatin regulator</keyword>
<comment type="subcellular location">
    <subcellularLocation>
        <location evidence="1 13">Nucleus</location>
        <location evidence="1 13">Nucleolus</location>
    </subcellularLocation>
</comment>
<dbReference type="CDD" id="cd02440">
    <property type="entry name" value="AdoMet_MTases"/>
    <property type="match status" value="1"/>
</dbReference>
<feature type="compositionally biased region" description="Basic and acidic residues" evidence="14">
    <location>
        <begin position="9"/>
        <end position="18"/>
    </location>
</feature>
<dbReference type="FunFam" id="1.10.10.2150:FF:000001">
    <property type="entry name" value="Ribosomal RNA-processing protein 8"/>
    <property type="match status" value="1"/>
</dbReference>
<dbReference type="GO" id="GO:0005730">
    <property type="term" value="C:nucleolus"/>
    <property type="evidence" value="ECO:0007669"/>
    <property type="project" value="UniProtKB-SubCell"/>
</dbReference>
<keyword evidence="8 13" id="KW-0949">S-adenosyl-L-methionine</keyword>
<keyword evidence="7 13" id="KW-0808">Transferase</keyword>
<sequence length="305" mass="34940">MVKTTEAVVTEKRTDAALKKKKRPWRDKVRKKARKEAQRANRAITVLDKAIPSLVESKKKKKKRKRKKNVSDNDEPTSKAVTDSAKNVVQEGYKKLESGRFRFLNEQLYTMSGSEALDYFREDPDAFRCYHSGFAEQVKKWPTHPLDVIIRWLKVQPKQRVVLDLGCGDAKIADAVGELHKVHSYDLVAVNEKVTACDMAHLPLEDACADIVIFCLSLMGTNLADYIREARRVLKIGGVLKIAEVLSRFVNVKLFCVAVCKLGFSLIEKKQLTDYFTLLEFHKIEKVENKRPFGLKLKPCLYKKR</sequence>
<protein>
    <recommendedName>
        <fullName evidence="3 13">Ribosomal RNA-processing protein 8</fullName>
        <ecNumber evidence="13">2.1.1.-</ecNumber>
    </recommendedName>
</protein>
<comment type="function">
    <text evidence="13">Probable methyltransferase required to silence rDNA.</text>
</comment>
<evidence type="ECO:0000256" key="5">
    <source>
        <dbReference type="ARBA" id="ARBA00022552"/>
    </source>
</evidence>
<keyword evidence="16" id="KW-1185">Reference proteome</keyword>
<dbReference type="GO" id="GO:0046015">
    <property type="term" value="P:regulation of transcription by glucose"/>
    <property type="evidence" value="ECO:0007669"/>
    <property type="project" value="TreeGrafter"/>
</dbReference>
<comment type="similarity">
    <text evidence="2 13">Belongs to the methyltransferase superfamily. RRP8 family.</text>
</comment>
<dbReference type="Proteomes" id="UP001176961">
    <property type="component" value="Unassembled WGS sequence"/>
</dbReference>
<keyword evidence="11" id="KW-0804">Transcription</keyword>
<dbReference type="Pfam" id="PF05148">
    <property type="entry name" value="Methyltransf_8"/>
    <property type="match status" value="1"/>
</dbReference>
<feature type="compositionally biased region" description="Basic residues" evidence="14">
    <location>
        <begin position="19"/>
        <end position="34"/>
    </location>
</feature>
<evidence type="ECO:0000313" key="16">
    <source>
        <dbReference type="Proteomes" id="UP001176961"/>
    </source>
</evidence>
<dbReference type="GO" id="GO:0006364">
    <property type="term" value="P:rRNA processing"/>
    <property type="evidence" value="ECO:0007669"/>
    <property type="project" value="UniProtKB-UniRule"/>
</dbReference>
<keyword evidence="12 13" id="KW-0539">Nucleus</keyword>
<evidence type="ECO:0000256" key="3">
    <source>
        <dbReference type="ARBA" id="ARBA00020203"/>
    </source>
</evidence>
<reference evidence="15" key="1">
    <citation type="submission" date="2023-07" db="EMBL/GenBank/DDBJ databases">
        <authorList>
            <consortium name="CYATHOMIX"/>
        </authorList>
    </citation>
    <scope>NUCLEOTIDE SEQUENCE</scope>
    <source>
        <strain evidence="15">N/A</strain>
    </source>
</reference>
<dbReference type="Gene3D" id="1.10.10.2150">
    <property type="entry name" value="Ribosomal RNA-processing protein 8, N-terminal domain"/>
    <property type="match status" value="1"/>
</dbReference>
<evidence type="ECO:0000256" key="10">
    <source>
        <dbReference type="ARBA" id="ARBA00023015"/>
    </source>
</evidence>
<dbReference type="InterPro" id="IPR007823">
    <property type="entry name" value="RRP8"/>
</dbReference>
<dbReference type="GO" id="GO:0032259">
    <property type="term" value="P:methylation"/>
    <property type="evidence" value="ECO:0007669"/>
    <property type="project" value="UniProtKB-KW"/>
</dbReference>
<dbReference type="GO" id="GO:0033553">
    <property type="term" value="C:rDNA heterochromatin"/>
    <property type="evidence" value="ECO:0007669"/>
    <property type="project" value="TreeGrafter"/>
</dbReference>
<keyword evidence="5 13" id="KW-0698">rRNA processing</keyword>
<keyword evidence="6 13" id="KW-0489">Methyltransferase</keyword>
<evidence type="ECO:0000313" key="15">
    <source>
        <dbReference type="EMBL" id="CAJ0602697.1"/>
    </source>
</evidence>
<keyword evidence="10" id="KW-0805">Transcription regulation</keyword>
<name>A0AA36H2U0_CYLNA</name>
<evidence type="ECO:0000256" key="7">
    <source>
        <dbReference type="ARBA" id="ARBA00022679"/>
    </source>
</evidence>
<dbReference type="InterPro" id="IPR029063">
    <property type="entry name" value="SAM-dependent_MTases_sf"/>
</dbReference>
<evidence type="ECO:0000256" key="6">
    <source>
        <dbReference type="ARBA" id="ARBA00022603"/>
    </source>
</evidence>
<evidence type="ECO:0000256" key="1">
    <source>
        <dbReference type="ARBA" id="ARBA00004604"/>
    </source>
</evidence>
<evidence type="ECO:0000256" key="14">
    <source>
        <dbReference type="SAM" id="MobiDB-lite"/>
    </source>
</evidence>
<dbReference type="SUPFAM" id="SSF53335">
    <property type="entry name" value="S-adenosyl-L-methionine-dependent methyltransferases"/>
    <property type="match status" value="1"/>
</dbReference>
<feature type="region of interest" description="Disordered" evidence="14">
    <location>
        <begin position="55"/>
        <end position="83"/>
    </location>
</feature>
<dbReference type="GO" id="GO:0000183">
    <property type="term" value="P:rDNA heterochromatin formation"/>
    <property type="evidence" value="ECO:0007669"/>
    <property type="project" value="TreeGrafter"/>
</dbReference>